<dbReference type="CDD" id="cd10936">
    <property type="entry name" value="CE4_DAC2"/>
    <property type="match status" value="1"/>
</dbReference>
<sequence>MAVVIDDLGDSVTFAKELLKLDFPVTMAILPFRPHSSDVDALAARHGAQVLLHQPMQPQGYPGVNPGRGALTVGMSPERIQAALDENLAQTPNASGVNNHMGSRFTEDTAGMAVVLEHLAEKNLFFLDSLTTHKSGVPAAAAKTGSEYRRRYVFLDNTRDVRTILRQLKTTEALALKTGQALAIGHPYPETLEALRAFAASRDKRLTMVRAGDMSPERLRTAASGSD</sequence>
<name>A0A7K3NRH0_9BACT</name>
<dbReference type="Pfam" id="PF04748">
    <property type="entry name" value="Polysacc_deac_2"/>
    <property type="match status" value="1"/>
</dbReference>
<keyword evidence="2" id="KW-1185">Reference proteome</keyword>
<dbReference type="InterPro" id="IPR011330">
    <property type="entry name" value="Glyco_hydro/deAcase_b/a-brl"/>
</dbReference>
<dbReference type="PANTHER" id="PTHR30105:SF2">
    <property type="entry name" value="DIVERGENT POLYSACCHARIDE DEACETYLASE SUPERFAMILY"/>
    <property type="match status" value="1"/>
</dbReference>
<dbReference type="PANTHER" id="PTHR30105">
    <property type="entry name" value="UNCHARACTERIZED YIBQ-RELATED"/>
    <property type="match status" value="1"/>
</dbReference>
<protein>
    <submittedName>
        <fullName evidence="1">Divergent polysaccharide deacetylase family protein</fullName>
    </submittedName>
</protein>
<reference evidence="1 2" key="1">
    <citation type="submission" date="2020-02" db="EMBL/GenBank/DDBJ databases">
        <title>Comparative genomics of sulfur disproportionating microorganisms.</title>
        <authorList>
            <person name="Ward L.M."/>
            <person name="Bertran E."/>
            <person name="Johnston D.T."/>
        </authorList>
    </citation>
    <scope>NUCLEOTIDE SEQUENCE [LARGE SCALE GENOMIC DNA]</scope>
    <source>
        <strain evidence="1 2">DSM 3696</strain>
    </source>
</reference>
<proteinExistence type="predicted"/>
<gene>
    <name evidence="1" type="ORF">G3N56_18810</name>
</gene>
<dbReference type="Gene3D" id="3.20.20.370">
    <property type="entry name" value="Glycoside hydrolase/deacetylase"/>
    <property type="match status" value="1"/>
</dbReference>
<dbReference type="SUPFAM" id="SSF88713">
    <property type="entry name" value="Glycoside hydrolase/deacetylase"/>
    <property type="match status" value="1"/>
</dbReference>
<dbReference type="Proteomes" id="UP000469724">
    <property type="component" value="Unassembled WGS sequence"/>
</dbReference>
<dbReference type="AlphaFoldDB" id="A0A7K3NRH0"/>
<evidence type="ECO:0000313" key="1">
    <source>
        <dbReference type="EMBL" id="NDY58792.1"/>
    </source>
</evidence>
<comment type="caution">
    <text evidence="1">The sequence shown here is derived from an EMBL/GenBank/DDBJ whole genome shotgun (WGS) entry which is preliminary data.</text>
</comment>
<evidence type="ECO:0000313" key="2">
    <source>
        <dbReference type="Proteomes" id="UP000469724"/>
    </source>
</evidence>
<accession>A0A7K3NRH0</accession>
<dbReference type="GO" id="GO:0005975">
    <property type="term" value="P:carbohydrate metabolic process"/>
    <property type="evidence" value="ECO:0007669"/>
    <property type="project" value="InterPro"/>
</dbReference>
<dbReference type="EMBL" id="JAAGRQ010000142">
    <property type="protein sequence ID" value="NDY58792.1"/>
    <property type="molecule type" value="Genomic_DNA"/>
</dbReference>
<dbReference type="InterPro" id="IPR006837">
    <property type="entry name" value="Divergent_DAC"/>
</dbReference>
<organism evidence="1 2">
    <name type="scientific">Desulfolutivibrio sulfodismutans</name>
    <dbReference type="NCBI Taxonomy" id="63561"/>
    <lineage>
        <taxon>Bacteria</taxon>
        <taxon>Pseudomonadati</taxon>
        <taxon>Thermodesulfobacteriota</taxon>
        <taxon>Desulfovibrionia</taxon>
        <taxon>Desulfovibrionales</taxon>
        <taxon>Desulfovibrionaceae</taxon>
        <taxon>Desulfolutivibrio</taxon>
    </lineage>
</organism>